<protein>
    <submittedName>
        <fullName evidence="2">DCC family thiol-disulfide oxidoreductase YuxK</fullName>
    </submittedName>
    <submittedName>
        <fullName evidence="1">DUF393 domain-containing protein</fullName>
    </submittedName>
</protein>
<organism evidence="1 3">
    <name type="scientific">Duganella violaceipulchra</name>
    <dbReference type="NCBI Taxonomy" id="2849652"/>
    <lineage>
        <taxon>Bacteria</taxon>
        <taxon>Pseudomonadati</taxon>
        <taxon>Pseudomonadota</taxon>
        <taxon>Betaproteobacteria</taxon>
        <taxon>Burkholderiales</taxon>
        <taxon>Oxalobacteraceae</taxon>
        <taxon>Telluria group</taxon>
        <taxon>Duganella</taxon>
    </lineage>
</organism>
<evidence type="ECO:0000313" key="2">
    <source>
        <dbReference type="EMBL" id="MCP2010604.1"/>
    </source>
</evidence>
<evidence type="ECO:0000313" key="1">
    <source>
        <dbReference type="EMBL" id="MBV6325090.1"/>
    </source>
</evidence>
<name>A0AA41LB98_9BURK</name>
<dbReference type="InterPro" id="IPR007263">
    <property type="entry name" value="DCC1-like"/>
</dbReference>
<dbReference type="Proteomes" id="UP001162889">
    <property type="component" value="Unassembled WGS sequence"/>
</dbReference>
<keyword evidence="4" id="KW-1185">Reference proteome</keyword>
<dbReference type="Pfam" id="PF04134">
    <property type="entry name" value="DCC1-like"/>
    <property type="match status" value="1"/>
</dbReference>
<dbReference type="GO" id="GO:0015035">
    <property type="term" value="F:protein-disulfide reductase activity"/>
    <property type="evidence" value="ECO:0007669"/>
    <property type="project" value="InterPro"/>
</dbReference>
<accession>A0AA41LB98</accession>
<dbReference type="EMBL" id="JALJZU010000008">
    <property type="protein sequence ID" value="MCP2010604.1"/>
    <property type="molecule type" value="Genomic_DNA"/>
</dbReference>
<reference evidence="2" key="2">
    <citation type="submission" date="2022-03" db="EMBL/GenBank/DDBJ databases">
        <title>Genome Encyclopedia of Bacteria and Archaea VI: Functional Genomics of Type Strains.</title>
        <authorList>
            <person name="Whitman W."/>
        </authorList>
    </citation>
    <scope>NUCLEOTIDE SEQUENCE</scope>
    <source>
        <strain evidence="2">HSC-15S17</strain>
    </source>
</reference>
<dbReference type="RefSeq" id="WP_217945978.1">
    <property type="nucleotide sequence ID" value="NZ_JAHTGR010000024.1"/>
</dbReference>
<evidence type="ECO:0000313" key="4">
    <source>
        <dbReference type="Proteomes" id="UP001162889"/>
    </source>
</evidence>
<sequence length="123" mass="13648">MDSLVLVYDADCPFCADFVALTRLRQSVGKVDLVNARQGGPVVDAVRAAGYDLNTGMVLNYQGNFYHGAECLHMLALLSAQSDGFNRTLAWLFRSQLFCRCAYPLLRTGRRIVLAIKGMEKLN</sequence>
<dbReference type="EMBL" id="JAHTGR010000024">
    <property type="protein sequence ID" value="MBV6325090.1"/>
    <property type="molecule type" value="Genomic_DNA"/>
</dbReference>
<comment type="caution">
    <text evidence="1">The sequence shown here is derived from an EMBL/GenBank/DDBJ whole genome shotgun (WGS) entry which is preliminary data.</text>
</comment>
<dbReference type="AlphaFoldDB" id="A0AA41LB98"/>
<proteinExistence type="predicted"/>
<dbReference type="Proteomes" id="UP001155901">
    <property type="component" value="Unassembled WGS sequence"/>
</dbReference>
<reference evidence="1" key="1">
    <citation type="submission" date="2021-07" db="EMBL/GenBank/DDBJ databases">
        <title>Characterization of violacein-producing bacteria and related species.</title>
        <authorList>
            <person name="Wilson H.S."/>
            <person name="De Leon M.E."/>
        </authorList>
    </citation>
    <scope>NUCLEOTIDE SEQUENCE</scope>
    <source>
        <strain evidence="1">HSC-15S17</strain>
    </source>
</reference>
<evidence type="ECO:0000313" key="3">
    <source>
        <dbReference type="Proteomes" id="UP001155901"/>
    </source>
</evidence>
<gene>
    <name evidence="1" type="ORF">KVP70_29655</name>
    <name evidence="2" type="ORF">L1274_004344</name>
</gene>